<name>A0A7R9CWS8_TIMCR</name>
<dbReference type="Pfam" id="PF00194">
    <property type="entry name" value="Carb_anhydrase"/>
    <property type="match status" value="1"/>
</dbReference>
<dbReference type="InterPro" id="IPR001148">
    <property type="entry name" value="CA_dom"/>
</dbReference>
<dbReference type="Gene3D" id="3.10.200.10">
    <property type="entry name" value="Alpha carbonic anhydrase"/>
    <property type="match status" value="1"/>
</dbReference>
<gene>
    <name evidence="2" type="ORF">TCEB3V08_LOCUS6775</name>
</gene>
<dbReference type="AlphaFoldDB" id="A0A7R9CWS8"/>
<feature type="domain" description="Alpha-carbonic anhydrase" evidence="1">
    <location>
        <begin position="1"/>
        <end position="131"/>
    </location>
</feature>
<sequence>MSAKRSFKLEKAATSALNCRYVAGSVPGTVRSPYHESEKVNLGLDPLIDGVGRISTRVGASYRLSQKVAPGILLPQELSRWFRYEGSLTTPSCDETVVWTVLPTSLPISRNQDSSSPNECSHFNLEAVGLV</sequence>
<reference evidence="2" key="1">
    <citation type="submission" date="2020-11" db="EMBL/GenBank/DDBJ databases">
        <authorList>
            <person name="Tran Van P."/>
        </authorList>
    </citation>
    <scope>NUCLEOTIDE SEQUENCE</scope>
</reference>
<organism evidence="2">
    <name type="scientific">Timema cristinae</name>
    <name type="common">Walking stick</name>
    <dbReference type="NCBI Taxonomy" id="61476"/>
    <lineage>
        <taxon>Eukaryota</taxon>
        <taxon>Metazoa</taxon>
        <taxon>Ecdysozoa</taxon>
        <taxon>Arthropoda</taxon>
        <taxon>Hexapoda</taxon>
        <taxon>Insecta</taxon>
        <taxon>Pterygota</taxon>
        <taxon>Neoptera</taxon>
        <taxon>Polyneoptera</taxon>
        <taxon>Phasmatodea</taxon>
        <taxon>Timematodea</taxon>
        <taxon>Timematoidea</taxon>
        <taxon>Timematidae</taxon>
        <taxon>Timema</taxon>
    </lineage>
</organism>
<dbReference type="PROSITE" id="PS51144">
    <property type="entry name" value="ALPHA_CA_2"/>
    <property type="match status" value="1"/>
</dbReference>
<protein>
    <recommendedName>
        <fullName evidence="1">Alpha-carbonic anhydrase domain-containing protein</fullName>
    </recommendedName>
</protein>
<evidence type="ECO:0000313" key="2">
    <source>
        <dbReference type="EMBL" id="CAD7403022.1"/>
    </source>
</evidence>
<dbReference type="SUPFAM" id="SSF51069">
    <property type="entry name" value="Carbonic anhydrase"/>
    <property type="match status" value="1"/>
</dbReference>
<proteinExistence type="predicted"/>
<dbReference type="EMBL" id="OC318717">
    <property type="protein sequence ID" value="CAD7403022.1"/>
    <property type="molecule type" value="Genomic_DNA"/>
</dbReference>
<dbReference type="InterPro" id="IPR036398">
    <property type="entry name" value="CA_dom_sf"/>
</dbReference>
<evidence type="ECO:0000259" key="1">
    <source>
        <dbReference type="PROSITE" id="PS51144"/>
    </source>
</evidence>
<accession>A0A7R9CWS8</accession>